<name>A0A955E0I6_UNCKA</name>
<dbReference type="AlphaFoldDB" id="A0A955E0I6"/>
<sequence length="560" mass="62973">MLYQNTALYNKIKELNVIDSKSLESCLKEAESQNLPLDVILTKKDLIKDNDVGRLISELISFPYVTIKDESIPKDILNIIPEIVAKKQSAVLFDKNKEGLKLATTNPLNNEFFDMIRKKTGEFLSIYYTTEKNIQEALSLYNEPLQKAYESLLITHIKNSEKDKNTEVPVSKIVDTLVQYAYQNKASDIHIEPKDNASTIRFRIDGVLHEVLSIPLELHEKITSRIKVMSKLRTDEHMSAQDGKLNVALQMENLDIRVSIVPIVKGEKIVLRLLSSNSRQFSLQDLGMDEEDLQKVQKAYKRPNGMVLATGPTGSGKTTTIYSILKIINSKEVNIATIEDPVEYDIEGINQIQVNPKTNLTFSSGLRAILRQDPDVIFVGEIRDQDTAGIAVNSAMTGHLVLSTLHTNDAVTTLPRLTDMGIEPFLVASTVNVIIAQRLVRKICSDCRVSEEIKREQLIDMISEEKIKKYFGENAQIRVYEGKGCEYCHNSGYVGRVGIFEVLEITDELKKLIAQKSSSGELKSVAITLGMETMFENGLRKVAQGLTTLEELYRVTEVDK</sequence>
<organism evidence="5 6">
    <name type="scientific">candidate division WWE3 bacterium</name>
    <dbReference type="NCBI Taxonomy" id="2053526"/>
    <lineage>
        <taxon>Bacteria</taxon>
        <taxon>Katanobacteria</taxon>
    </lineage>
</organism>
<dbReference type="InterPro" id="IPR037257">
    <property type="entry name" value="T2SS_E_N_sf"/>
</dbReference>
<dbReference type="Proteomes" id="UP000714817">
    <property type="component" value="Unassembled WGS sequence"/>
</dbReference>
<keyword evidence="2" id="KW-0547">Nucleotide-binding</keyword>
<evidence type="ECO:0000313" key="5">
    <source>
        <dbReference type="EMBL" id="MCA9302369.1"/>
    </source>
</evidence>
<dbReference type="SUPFAM" id="SSF52540">
    <property type="entry name" value="P-loop containing nucleoside triphosphate hydrolases"/>
    <property type="match status" value="1"/>
</dbReference>
<dbReference type="CDD" id="cd01129">
    <property type="entry name" value="PulE-GspE-like"/>
    <property type="match status" value="1"/>
</dbReference>
<dbReference type="PANTHER" id="PTHR30258">
    <property type="entry name" value="TYPE II SECRETION SYSTEM PROTEIN GSPE-RELATED"/>
    <property type="match status" value="1"/>
</dbReference>
<dbReference type="InterPro" id="IPR007831">
    <property type="entry name" value="T2SS_GspE_N"/>
</dbReference>
<dbReference type="GO" id="GO:0005524">
    <property type="term" value="F:ATP binding"/>
    <property type="evidence" value="ECO:0007669"/>
    <property type="project" value="UniProtKB-KW"/>
</dbReference>
<keyword evidence="3" id="KW-0067">ATP-binding</keyword>
<dbReference type="InterPro" id="IPR001482">
    <property type="entry name" value="T2SS/T4SS_dom"/>
</dbReference>
<proteinExistence type="inferred from homology"/>
<dbReference type="FunFam" id="3.40.50.300:FF:000398">
    <property type="entry name" value="Type IV pilus assembly ATPase PilB"/>
    <property type="match status" value="1"/>
</dbReference>
<dbReference type="GO" id="GO:0016887">
    <property type="term" value="F:ATP hydrolysis activity"/>
    <property type="evidence" value="ECO:0007669"/>
    <property type="project" value="TreeGrafter"/>
</dbReference>
<comment type="caution">
    <text evidence="5">The sequence shown here is derived from an EMBL/GenBank/DDBJ whole genome shotgun (WGS) entry which is preliminary data.</text>
</comment>
<dbReference type="GO" id="GO:0005886">
    <property type="term" value="C:plasma membrane"/>
    <property type="evidence" value="ECO:0007669"/>
    <property type="project" value="TreeGrafter"/>
</dbReference>
<dbReference type="Pfam" id="PF00437">
    <property type="entry name" value="T2SSE"/>
    <property type="match status" value="1"/>
</dbReference>
<gene>
    <name evidence="5" type="ORF">KDA10_03375</name>
</gene>
<dbReference type="SUPFAM" id="SSF160246">
    <property type="entry name" value="EspE N-terminal domain-like"/>
    <property type="match status" value="1"/>
</dbReference>
<evidence type="ECO:0000256" key="3">
    <source>
        <dbReference type="ARBA" id="ARBA00022840"/>
    </source>
</evidence>
<dbReference type="Gene3D" id="3.30.450.90">
    <property type="match status" value="1"/>
</dbReference>
<protein>
    <submittedName>
        <fullName evidence="5">Type II/IV secretion system protein</fullName>
    </submittedName>
</protein>
<feature type="domain" description="AAA+ ATPase" evidence="4">
    <location>
        <begin position="303"/>
        <end position="426"/>
    </location>
</feature>
<evidence type="ECO:0000256" key="1">
    <source>
        <dbReference type="ARBA" id="ARBA00006611"/>
    </source>
</evidence>
<dbReference type="Gene3D" id="3.30.300.160">
    <property type="entry name" value="Type II secretion system, protein E, N-terminal domain"/>
    <property type="match status" value="1"/>
</dbReference>
<dbReference type="Pfam" id="PF05157">
    <property type="entry name" value="MshEN"/>
    <property type="match status" value="1"/>
</dbReference>
<accession>A0A955E0I6</accession>
<evidence type="ECO:0000313" key="6">
    <source>
        <dbReference type="Proteomes" id="UP000714817"/>
    </source>
</evidence>
<evidence type="ECO:0000256" key="2">
    <source>
        <dbReference type="ARBA" id="ARBA00022741"/>
    </source>
</evidence>
<dbReference type="PANTHER" id="PTHR30258:SF1">
    <property type="entry name" value="PROTEIN TRANSPORT PROTEIN HOFB HOMOLOG"/>
    <property type="match status" value="1"/>
</dbReference>
<comment type="similarity">
    <text evidence="1">Belongs to the GSP E family.</text>
</comment>
<dbReference type="SMART" id="SM00382">
    <property type="entry name" value="AAA"/>
    <property type="match status" value="1"/>
</dbReference>
<dbReference type="InterPro" id="IPR003593">
    <property type="entry name" value="AAA+_ATPase"/>
</dbReference>
<reference evidence="5" key="1">
    <citation type="submission" date="2020-04" db="EMBL/GenBank/DDBJ databases">
        <authorList>
            <person name="Zhang T."/>
        </authorList>
    </citation>
    <scope>NUCLEOTIDE SEQUENCE</scope>
    <source>
        <strain evidence="5">HKST-UBA80</strain>
    </source>
</reference>
<dbReference type="InterPro" id="IPR027417">
    <property type="entry name" value="P-loop_NTPase"/>
</dbReference>
<dbReference type="EMBL" id="JAGQNY010000013">
    <property type="protein sequence ID" value="MCA9302369.1"/>
    <property type="molecule type" value="Genomic_DNA"/>
</dbReference>
<evidence type="ECO:0000259" key="4">
    <source>
        <dbReference type="SMART" id="SM00382"/>
    </source>
</evidence>
<dbReference type="Gene3D" id="3.40.50.300">
    <property type="entry name" value="P-loop containing nucleotide triphosphate hydrolases"/>
    <property type="match status" value="1"/>
</dbReference>
<reference evidence="5" key="2">
    <citation type="journal article" date="2021" name="Microbiome">
        <title>Successional dynamics and alternative stable states in a saline activated sludge microbial community over 9 years.</title>
        <authorList>
            <person name="Wang Y."/>
            <person name="Ye J."/>
            <person name="Ju F."/>
            <person name="Liu L."/>
            <person name="Boyd J.A."/>
            <person name="Deng Y."/>
            <person name="Parks D.H."/>
            <person name="Jiang X."/>
            <person name="Yin X."/>
            <person name="Woodcroft B.J."/>
            <person name="Tyson G.W."/>
            <person name="Hugenholtz P."/>
            <person name="Polz M.F."/>
            <person name="Zhang T."/>
        </authorList>
    </citation>
    <scope>NUCLEOTIDE SEQUENCE</scope>
    <source>
        <strain evidence="5">HKST-UBA80</strain>
    </source>
</reference>